<dbReference type="GO" id="GO:0006457">
    <property type="term" value="P:protein folding"/>
    <property type="evidence" value="ECO:0007669"/>
    <property type="project" value="TreeGrafter"/>
</dbReference>
<dbReference type="InterPro" id="IPR036249">
    <property type="entry name" value="Thioredoxin-like_sf"/>
</dbReference>
<evidence type="ECO:0000313" key="4">
    <source>
        <dbReference type="EMBL" id="CAB9529823.1"/>
    </source>
</evidence>
<evidence type="ECO:0000259" key="3">
    <source>
        <dbReference type="Pfam" id="PF00085"/>
    </source>
</evidence>
<keyword evidence="2" id="KW-0732">Signal</keyword>
<comment type="similarity">
    <text evidence="1">Belongs to the protein disulfide isomerase family.</text>
</comment>
<dbReference type="Proteomes" id="UP001153069">
    <property type="component" value="Unassembled WGS sequence"/>
</dbReference>
<accession>A0A9N8HWF7</accession>
<sequence length="170" mass="19101">MKPDWDKLMKEFEGSDTQLVADVDCTTEGKPLCEAHGVRGYPTIKWGDPAALEDYQGGRDFKSLKKFCDEKLKPMCSPANLDLCDDDKKAEIQKFMDMSDDDLDKLVEDKEKEMADAESEFKAFVEGLQSQYQEGMKKKDDTLDAIKESGLGLMKAVKVAKKKKGGKDEL</sequence>
<dbReference type="Gene3D" id="3.40.30.10">
    <property type="entry name" value="Glutaredoxin"/>
    <property type="match status" value="1"/>
</dbReference>
<comment type="caution">
    <text evidence="4">The sequence shown here is derived from an EMBL/GenBank/DDBJ whole genome shotgun (WGS) entry which is preliminary data.</text>
</comment>
<dbReference type="InterPro" id="IPR051063">
    <property type="entry name" value="PDI"/>
</dbReference>
<protein>
    <submittedName>
        <fullName evidence="4">Disulfide-isomerase-like protein EhSep2</fullName>
    </submittedName>
</protein>
<dbReference type="AlphaFoldDB" id="A0A9N8HWF7"/>
<feature type="domain" description="Thioredoxin" evidence="3">
    <location>
        <begin position="1"/>
        <end position="69"/>
    </location>
</feature>
<organism evidence="4 5">
    <name type="scientific">Seminavis robusta</name>
    <dbReference type="NCBI Taxonomy" id="568900"/>
    <lineage>
        <taxon>Eukaryota</taxon>
        <taxon>Sar</taxon>
        <taxon>Stramenopiles</taxon>
        <taxon>Ochrophyta</taxon>
        <taxon>Bacillariophyta</taxon>
        <taxon>Bacillariophyceae</taxon>
        <taxon>Bacillariophycidae</taxon>
        <taxon>Naviculales</taxon>
        <taxon>Naviculaceae</taxon>
        <taxon>Seminavis</taxon>
    </lineage>
</organism>
<dbReference type="SUPFAM" id="SSF52833">
    <property type="entry name" value="Thioredoxin-like"/>
    <property type="match status" value="1"/>
</dbReference>
<dbReference type="Pfam" id="PF00085">
    <property type="entry name" value="Thioredoxin"/>
    <property type="match status" value="1"/>
</dbReference>
<dbReference type="GO" id="GO:0005783">
    <property type="term" value="C:endoplasmic reticulum"/>
    <property type="evidence" value="ECO:0007669"/>
    <property type="project" value="TreeGrafter"/>
</dbReference>
<dbReference type="EMBL" id="CAICTM010002635">
    <property type="protein sequence ID" value="CAB9529823.1"/>
    <property type="molecule type" value="Genomic_DNA"/>
</dbReference>
<dbReference type="GO" id="GO:0003756">
    <property type="term" value="F:protein disulfide isomerase activity"/>
    <property type="evidence" value="ECO:0007669"/>
    <property type="project" value="TreeGrafter"/>
</dbReference>
<dbReference type="PANTHER" id="PTHR45672">
    <property type="entry name" value="PROTEIN DISULFIDE-ISOMERASE C17H9.14C-RELATED"/>
    <property type="match status" value="1"/>
</dbReference>
<dbReference type="InterPro" id="IPR013766">
    <property type="entry name" value="Thioredoxin_domain"/>
</dbReference>
<gene>
    <name evidence="4" type="ORF">SEMRO_2637_G333320.1</name>
</gene>
<name>A0A9N8HWF7_9STRA</name>
<reference evidence="4" key="1">
    <citation type="submission" date="2020-06" db="EMBL/GenBank/DDBJ databases">
        <authorList>
            <consortium name="Plant Systems Biology data submission"/>
        </authorList>
    </citation>
    <scope>NUCLEOTIDE SEQUENCE</scope>
    <source>
        <strain evidence="4">D6</strain>
    </source>
</reference>
<proteinExistence type="inferred from homology"/>
<evidence type="ECO:0000313" key="5">
    <source>
        <dbReference type="Proteomes" id="UP001153069"/>
    </source>
</evidence>
<evidence type="ECO:0000256" key="2">
    <source>
        <dbReference type="ARBA" id="ARBA00022729"/>
    </source>
</evidence>
<dbReference type="PANTHER" id="PTHR45672:SF3">
    <property type="entry name" value="THIOREDOXIN DOMAIN-CONTAINING PROTEIN 5"/>
    <property type="match status" value="1"/>
</dbReference>
<dbReference type="OrthoDB" id="72053at2759"/>
<evidence type="ECO:0000256" key="1">
    <source>
        <dbReference type="ARBA" id="ARBA00006347"/>
    </source>
</evidence>
<keyword evidence="5" id="KW-1185">Reference proteome</keyword>